<accession>A0A4V2UK32</accession>
<keyword evidence="1" id="KW-0812">Transmembrane</keyword>
<dbReference type="RefSeq" id="WP_132700384.1">
    <property type="nucleotide sequence ID" value="NZ_SLZR01000003.1"/>
</dbReference>
<keyword evidence="1" id="KW-0472">Membrane</keyword>
<feature type="transmembrane region" description="Helical" evidence="1">
    <location>
        <begin position="18"/>
        <end position="51"/>
    </location>
</feature>
<dbReference type="EMBL" id="SLZR01000003">
    <property type="protein sequence ID" value="TCS42466.1"/>
    <property type="molecule type" value="Genomic_DNA"/>
</dbReference>
<comment type="caution">
    <text evidence="2">The sequence shown here is derived from an EMBL/GenBank/DDBJ whole genome shotgun (WGS) entry which is preliminary data.</text>
</comment>
<dbReference type="OrthoDB" id="6197976at2"/>
<name>A0A4V2UK32_9GAMM</name>
<dbReference type="AlphaFoldDB" id="A0A4V2UK32"/>
<evidence type="ECO:0000256" key="1">
    <source>
        <dbReference type="SAM" id="Phobius"/>
    </source>
</evidence>
<organism evidence="2 3">
    <name type="scientific">Reinekea marinisedimentorum</name>
    <dbReference type="NCBI Taxonomy" id="230495"/>
    <lineage>
        <taxon>Bacteria</taxon>
        <taxon>Pseudomonadati</taxon>
        <taxon>Pseudomonadota</taxon>
        <taxon>Gammaproteobacteria</taxon>
        <taxon>Oceanospirillales</taxon>
        <taxon>Saccharospirillaceae</taxon>
        <taxon>Reinekea</taxon>
    </lineage>
</organism>
<evidence type="ECO:0000313" key="2">
    <source>
        <dbReference type="EMBL" id="TCS42466.1"/>
    </source>
</evidence>
<keyword evidence="1" id="KW-1133">Transmembrane helix</keyword>
<dbReference type="Proteomes" id="UP000295793">
    <property type="component" value="Unassembled WGS sequence"/>
</dbReference>
<reference evidence="2 3" key="1">
    <citation type="submission" date="2019-03" db="EMBL/GenBank/DDBJ databases">
        <title>Genomic Encyclopedia of Archaeal and Bacterial Type Strains, Phase II (KMG-II): from individual species to whole genera.</title>
        <authorList>
            <person name="Goeker M."/>
        </authorList>
    </citation>
    <scope>NUCLEOTIDE SEQUENCE [LARGE SCALE GENOMIC DNA]</scope>
    <source>
        <strain evidence="2 3">DSM 15388</strain>
    </source>
</reference>
<protein>
    <submittedName>
        <fullName evidence="2">Uncharacterized protein</fullName>
    </submittedName>
</protein>
<sequence length="97" mass="11495">MNIRFQYLNNRPAWQRYLIFALSIMFMIALFWIGMVFFIGFAILAFVVALINTIKVKLTGRPLFSGPKHFHRYQSQFRQTNVIEGELVEPHKDDENK</sequence>
<keyword evidence="3" id="KW-1185">Reference proteome</keyword>
<proteinExistence type="predicted"/>
<evidence type="ECO:0000313" key="3">
    <source>
        <dbReference type="Proteomes" id="UP000295793"/>
    </source>
</evidence>
<gene>
    <name evidence="2" type="ORF">BCF53_103127</name>
</gene>